<dbReference type="InterPro" id="IPR021228">
    <property type="entry name" value="BrxD"/>
</dbReference>
<dbReference type="InterPro" id="IPR027417">
    <property type="entry name" value="P-loop_NTPase"/>
</dbReference>
<feature type="region of interest" description="Disordered" evidence="1">
    <location>
        <begin position="429"/>
        <end position="514"/>
    </location>
</feature>
<reference evidence="2" key="2">
    <citation type="submission" date="2020-09" db="EMBL/GenBank/DDBJ databases">
        <authorList>
            <person name="Sun Q."/>
            <person name="Zhou Y."/>
        </authorList>
    </citation>
    <scope>NUCLEOTIDE SEQUENCE</scope>
    <source>
        <strain evidence="2">CGMCC 1.16067</strain>
    </source>
</reference>
<reference evidence="2" key="1">
    <citation type="journal article" date="2014" name="Int. J. Syst. Evol. Microbiol.">
        <title>Complete genome sequence of Corynebacterium casei LMG S-19264T (=DSM 44701T), isolated from a smear-ripened cheese.</title>
        <authorList>
            <consortium name="US DOE Joint Genome Institute (JGI-PGF)"/>
            <person name="Walter F."/>
            <person name="Albersmeier A."/>
            <person name="Kalinowski J."/>
            <person name="Ruckert C."/>
        </authorList>
    </citation>
    <scope>NUCLEOTIDE SEQUENCE</scope>
    <source>
        <strain evidence="2">CGMCC 1.16067</strain>
    </source>
</reference>
<dbReference type="RefSeq" id="WP_188778339.1">
    <property type="nucleotide sequence ID" value="NZ_BMKQ01000001.1"/>
</dbReference>
<sequence length="514" mass="55362">MTDNATTAADTTKATGAAAAERIRPRDRDTLINGLRAGVVPRIGQQHIQVGRVNELNALLADITRIGDDGSAARFIIGEYGSGKTFFLNLVRSVALQRKLVTVHADLSPDRRLHATGGQARSLYSELMRSMSTRAKPDGGAVGSVVERFVTSALTEGNQNGTAPESIMRARLAQLSELTGGYDFAEVIAKYWQGHDTGNEQLKSDAVRWLRGEFATRTDARAALGVRTIVDDANFYDQLKLLAKFVRLAGFDGLLVCLDEMVNLYKLANSQARKSNYEQILRILNDALQGYAEGIGFIFGGTPDFLTDSRRGLYSYAALQSRLAENTFATAGRVDLSGPVIRLSALTPEDLFILLTKLVHVHAGGDPANYLLPSEALQAFMAHCSNRIGDAYFRTPRNTIRGFLDLLAILEQNPEQQWDQIIDAIPIGEETNPDLEPLPATEGTVSAPPEGGGSVTLTAAPGAGVVGPPSWAVDPADNGSVTVEHKNNGDDSRDDDGDGDYGRGGDDELTSFKL</sequence>
<dbReference type="SUPFAM" id="SSF52540">
    <property type="entry name" value="P-loop containing nucleoside triphosphate hydrolases"/>
    <property type="match status" value="1"/>
</dbReference>
<proteinExistence type="predicted"/>
<feature type="compositionally biased region" description="Low complexity" evidence="1">
    <location>
        <begin position="1"/>
        <end position="20"/>
    </location>
</feature>
<evidence type="ECO:0000313" key="2">
    <source>
        <dbReference type="EMBL" id="GGF36411.1"/>
    </source>
</evidence>
<accession>A0A917BE89</accession>
<comment type="caution">
    <text evidence="2">The sequence shown here is derived from an EMBL/GenBank/DDBJ whole genome shotgun (WGS) entry which is preliminary data.</text>
</comment>
<dbReference type="Pfam" id="PF10923">
    <property type="entry name" value="BrxC_BrxD"/>
    <property type="match status" value="1"/>
</dbReference>
<evidence type="ECO:0000313" key="3">
    <source>
        <dbReference type="Proteomes" id="UP000649179"/>
    </source>
</evidence>
<organism evidence="2 3">
    <name type="scientific">Marmoricola endophyticus</name>
    <dbReference type="NCBI Taxonomy" id="2040280"/>
    <lineage>
        <taxon>Bacteria</taxon>
        <taxon>Bacillati</taxon>
        <taxon>Actinomycetota</taxon>
        <taxon>Actinomycetes</taxon>
        <taxon>Propionibacteriales</taxon>
        <taxon>Nocardioidaceae</taxon>
        <taxon>Marmoricola</taxon>
    </lineage>
</organism>
<dbReference type="AlphaFoldDB" id="A0A917BE89"/>
<gene>
    <name evidence="2" type="ORF">GCM10011519_07410</name>
</gene>
<protein>
    <submittedName>
        <fullName evidence="2">DUF2791 domain-containing protein</fullName>
    </submittedName>
</protein>
<keyword evidence="3" id="KW-1185">Reference proteome</keyword>
<feature type="region of interest" description="Disordered" evidence="1">
    <location>
        <begin position="1"/>
        <end position="23"/>
    </location>
</feature>
<dbReference type="EMBL" id="BMKQ01000001">
    <property type="protein sequence ID" value="GGF36411.1"/>
    <property type="molecule type" value="Genomic_DNA"/>
</dbReference>
<dbReference type="Proteomes" id="UP000649179">
    <property type="component" value="Unassembled WGS sequence"/>
</dbReference>
<evidence type="ECO:0000256" key="1">
    <source>
        <dbReference type="SAM" id="MobiDB-lite"/>
    </source>
</evidence>
<name>A0A917BE89_9ACTN</name>